<keyword evidence="5" id="KW-0210">Decarboxylase</keyword>
<comment type="similarity">
    <text evidence="3 10">Belongs to the TPP enzyme family.</text>
</comment>
<dbReference type="GO" id="GO:0000949">
    <property type="term" value="P:aromatic amino acid family catabolic process to alcohol via Ehrlich pathway"/>
    <property type="evidence" value="ECO:0007669"/>
    <property type="project" value="TreeGrafter"/>
</dbReference>
<evidence type="ECO:0000256" key="9">
    <source>
        <dbReference type="PIRSR" id="PIRSR036565-2"/>
    </source>
</evidence>
<evidence type="ECO:0000313" key="15">
    <source>
        <dbReference type="Proteomes" id="UP001179121"/>
    </source>
</evidence>
<dbReference type="SUPFAM" id="SSF52518">
    <property type="entry name" value="Thiamin diphosphate-binding fold (THDP-binding)"/>
    <property type="match status" value="2"/>
</dbReference>
<protein>
    <submittedName>
        <fullName evidence="14">Pyruvate decarboxylase</fullName>
    </submittedName>
</protein>
<dbReference type="Pfam" id="PF02775">
    <property type="entry name" value="TPP_enzyme_C"/>
    <property type="match status" value="1"/>
</dbReference>
<evidence type="ECO:0000256" key="7">
    <source>
        <dbReference type="ARBA" id="ARBA00023052"/>
    </source>
</evidence>
<dbReference type="Pfam" id="PF02776">
    <property type="entry name" value="TPP_enzyme_N"/>
    <property type="match status" value="1"/>
</dbReference>
<dbReference type="Gene3D" id="3.40.50.1220">
    <property type="entry name" value="TPP-binding domain"/>
    <property type="match status" value="1"/>
</dbReference>
<sequence>MSDPRTIGSLVIDRLRALGVEHVFGIPGDYVLTFYKLLEQSPLHLVGTTREDCAGFAADAYARIRGVGALCVTYCVGGLNTVNAVACAYAERSPVVVLTGSPGLSERARNPYLHHMVRDFETQKEVFEKVTVAAVVLDDPLTAARQLDHAIAALTRYRRPIYVEIPRDLVHARLPVAAPASTIAEEATDPEVLAEALGEVRSMLVSAKRPVILAGAEAGRYGLQDELVRLVERFNMPVASTLHGKSVISEDHPSYVGVYGGLIGREEVLQFVHDSDCLLILGSILSDVDVLDPQRPELASGQVIHATADRIAIKHHRYDGIEFEAFVKGLLHLQIAPFASRTLPKPERAAYLRPEPADPITLQGLFSHLDTVLEDTTIVIADVGESLFASADLRVRRRFEFLSPAYYTSMGFAVPAAVGAGFADRRLRPLVLVGDGAFQMTGTELATAVRYGQTPIVLILNNRGYSTEREILEGTFNDIHEWRYERVCELIGGGTGWCIRTHGEFVESLDRALRDPSTLYVFNILLDPTDRSAGMKRLAGRLAERLTAQRES</sequence>
<evidence type="ECO:0000256" key="2">
    <source>
        <dbReference type="ARBA" id="ARBA00001964"/>
    </source>
</evidence>
<proteinExistence type="inferred from homology"/>
<dbReference type="InterPro" id="IPR029061">
    <property type="entry name" value="THDP-binding"/>
</dbReference>
<dbReference type="AlphaFoldDB" id="A0AA86N028"/>
<keyword evidence="14" id="KW-0670">Pyruvate</keyword>
<keyword evidence="8" id="KW-0456">Lyase</keyword>
<comment type="cofactor">
    <cofactor evidence="1">
        <name>a metal cation</name>
        <dbReference type="ChEBI" id="CHEBI:25213"/>
    </cofactor>
</comment>
<dbReference type="GO" id="GO:0030976">
    <property type="term" value="F:thiamine pyrophosphate binding"/>
    <property type="evidence" value="ECO:0007669"/>
    <property type="project" value="InterPro"/>
</dbReference>
<dbReference type="GO" id="GO:0004737">
    <property type="term" value="F:pyruvate decarboxylase activity"/>
    <property type="evidence" value="ECO:0007669"/>
    <property type="project" value="TreeGrafter"/>
</dbReference>
<dbReference type="GO" id="GO:0000287">
    <property type="term" value="F:magnesium ion binding"/>
    <property type="evidence" value="ECO:0007669"/>
    <property type="project" value="InterPro"/>
</dbReference>
<dbReference type="CDD" id="cd07038">
    <property type="entry name" value="TPP_PYR_PDC_IPDC_like"/>
    <property type="match status" value="1"/>
</dbReference>
<evidence type="ECO:0000313" key="14">
    <source>
        <dbReference type="EMBL" id="CAI4032076.1"/>
    </source>
</evidence>
<dbReference type="KEGG" id="nti:DNFV4_02501"/>
<dbReference type="PANTHER" id="PTHR43452">
    <property type="entry name" value="PYRUVATE DECARBOXYLASE"/>
    <property type="match status" value="1"/>
</dbReference>
<feature type="binding site" evidence="9">
    <location>
        <position position="435"/>
    </location>
    <ligand>
        <name>Mg(2+)</name>
        <dbReference type="ChEBI" id="CHEBI:18420"/>
    </ligand>
</feature>
<dbReference type="Proteomes" id="UP001179121">
    <property type="component" value="Chromosome"/>
</dbReference>
<keyword evidence="4 9" id="KW-0479">Metal-binding</keyword>
<keyword evidence="7 10" id="KW-0786">Thiamine pyrophosphate</keyword>
<dbReference type="InterPro" id="IPR029035">
    <property type="entry name" value="DHS-like_NAD/FAD-binding_dom"/>
</dbReference>
<organism evidence="14 15">
    <name type="scientific">Nitrospira tepida</name>
    <dbReference type="NCBI Taxonomy" id="2973512"/>
    <lineage>
        <taxon>Bacteria</taxon>
        <taxon>Pseudomonadati</taxon>
        <taxon>Nitrospirota</taxon>
        <taxon>Nitrospiria</taxon>
        <taxon>Nitrospirales</taxon>
        <taxon>Nitrospiraceae</taxon>
        <taxon>Nitrospira</taxon>
    </lineage>
</organism>
<reference evidence="14" key="1">
    <citation type="submission" date="2022-10" db="EMBL/GenBank/DDBJ databases">
        <authorList>
            <person name="Koch H."/>
        </authorList>
    </citation>
    <scope>NUCLEOTIDE SEQUENCE</scope>
    <source>
        <strain evidence="14">DNF</strain>
    </source>
</reference>
<evidence type="ECO:0000256" key="1">
    <source>
        <dbReference type="ARBA" id="ARBA00001920"/>
    </source>
</evidence>
<dbReference type="PIRSF" id="PIRSF036565">
    <property type="entry name" value="Pyruvt_ip_decrb"/>
    <property type="match status" value="1"/>
</dbReference>
<comment type="cofactor">
    <cofactor evidence="9">
        <name>Mg(2+)</name>
        <dbReference type="ChEBI" id="CHEBI:18420"/>
    </cofactor>
    <text evidence="9">Binds 1 Mg(2+) per subunit.</text>
</comment>
<dbReference type="PANTHER" id="PTHR43452:SF30">
    <property type="entry name" value="PYRUVATE DECARBOXYLASE ISOZYME 1-RELATED"/>
    <property type="match status" value="1"/>
</dbReference>
<keyword evidence="15" id="KW-1185">Reference proteome</keyword>
<evidence type="ECO:0000256" key="3">
    <source>
        <dbReference type="ARBA" id="ARBA00007812"/>
    </source>
</evidence>
<dbReference type="EMBL" id="OX365700">
    <property type="protein sequence ID" value="CAI4032076.1"/>
    <property type="molecule type" value="Genomic_DNA"/>
</dbReference>
<comment type="cofactor">
    <cofactor evidence="2">
        <name>thiamine diphosphate</name>
        <dbReference type="ChEBI" id="CHEBI:58937"/>
    </cofactor>
</comment>
<evidence type="ECO:0000259" key="12">
    <source>
        <dbReference type="Pfam" id="PF02775"/>
    </source>
</evidence>
<accession>A0AA86N028</accession>
<feature type="domain" description="Thiamine pyrophosphate enzyme N-terminal TPP-binding" evidence="13">
    <location>
        <begin position="6"/>
        <end position="110"/>
    </location>
</feature>
<evidence type="ECO:0000256" key="5">
    <source>
        <dbReference type="ARBA" id="ARBA00022793"/>
    </source>
</evidence>
<feature type="binding site" evidence="9">
    <location>
        <position position="462"/>
    </location>
    <ligand>
        <name>Mg(2+)</name>
        <dbReference type="ChEBI" id="CHEBI:18420"/>
    </ligand>
</feature>
<dbReference type="GO" id="GO:0005829">
    <property type="term" value="C:cytosol"/>
    <property type="evidence" value="ECO:0007669"/>
    <property type="project" value="TreeGrafter"/>
</dbReference>
<dbReference type="InterPro" id="IPR047213">
    <property type="entry name" value="TPP_PYR_PDC_IPDC-like"/>
</dbReference>
<evidence type="ECO:0000259" key="13">
    <source>
        <dbReference type="Pfam" id="PF02776"/>
    </source>
</evidence>
<dbReference type="InterPro" id="IPR012000">
    <property type="entry name" value="Thiamin_PyroP_enz_cen_dom"/>
</dbReference>
<feature type="binding site" evidence="9">
    <location>
        <position position="464"/>
    </location>
    <ligand>
        <name>Mg(2+)</name>
        <dbReference type="ChEBI" id="CHEBI:18420"/>
    </ligand>
</feature>
<dbReference type="Gene3D" id="3.40.50.970">
    <property type="match status" value="2"/>
</dbReference>
<dbReference type="Pfam" id="PF00205">
    <property type="entry name" value="TPP_enzyme_M"/>
    <property type="match status" value="1"/>
</dbReference>
<evidence type="ECO:0000256" key="4">
    <source>
        <dbReference type="ARBA" id="ARBA00022723"/>
    </source>
</evidence>
<evidence type="ECO:0000256" key="6">
    <source>
        <dbReference type="ARBA" id="ARBA00022842"/>
    </source>
</evidence>
<dbReference type="InterPro" id="IPR011766">
    <property type="entry name" value="TPP_enzyme_TPP-bd"/>
</dbReference>
<gene>
    <name evidence="14" type="ORF">DNFV4_02501</name>
</gene>
<feature type="domain" description="Thiamine pyrophosphate enzyme TPP-binding" evidence="12">
    <location>
        <begin position="382"/>
        <end position="516"/>
    </location>
</feature>
<evidence type="ECO:0000259" key="11">
    <source>
        <dbReference type="Pfam" id="PF00205"/>
    </source>
</evidence>
<evidence type="ECO:0000256" key="10">
    <source>
        <dbReference type="RuleBase" id="RU362132"/>
    </source>
</evidence>
<evidence type="ECO:0000256" key="8">
    <source>
        <dbReference type="ARBA" id="ARBA00023239"/>
    </source>
</evidence>
<feature type="domain" description="Thiamine pyrophosphate enzyme central" evidence="11">
    <location>
        <begin position="199"/>
        <end position="318"/>
    </location>
</feature>
<name>A0AA86N028_9BACT</name>
<keyword evidence="6 9" id="KW-0460">Magnesium</keyword>
<dbReference type="InterPro" id="IPR012110">
    <property type="entry name" value="PDC/IPDC-like"/>
</dbReference>
<dbReference type="RefSeq" id="WP_289268825.1">
    <property type="nucleotide sequence ID" value="NZ_OX365700.1"/>
</dbReference>
<dbReference type="SUPFAM" id="SSF52467">
    <property type="entry name" value="DHS-like NAD/FAD-binding domain"/>
    <property type="match status" value="1"/>
</dbReference>
<dbReference type="InterPro" id="IPR012001">
    <property type="entry name" value="Thiamin_PyroP_enz_TPP-bd_dom"/>
</dbReference>